<name>A0A420YCB9_9PEZI</name>
<feature type="region of interest" description="Disordered" evidence="1">
    <location>
        <begin position="135"/>
        <end position="154"/>
    </location>
</feature>
<comment type="caution">
    <text evidence="3">The sequence shown here is derived from an EMBL/GenBank/DDBJ whole genome shotgun (WGS) entry which is preliminary data.</text>
</comment>
<evidence type="ECO:0000313" key="4">
    <source>
        <dbReference type="Proteomes" id="UP000275385"/>
    </source>
</evidence>
<dbReference type="AlphaFoldDB" id="A0A420YCB9"/>
<evidence type="ECO:0008006" key="5">
    <source>
        <dbReference type="Google" id="ProtNLM"/>
    </source>
</evidence>
<evidence type="ECO:0000313" key="3">
    <source>
        <dbReference type="EMBL" id="RKU45545.1"/>
    </source>
</evidence>
<accession>A0A420YCB9</accession>
<keyword evidence="2" id="KW-1133">Transmembrane helix</keyword>
<dbReference type="STRING" id="177199.A0A420YCB9"/>
<dbReference type="EMBL" id="QVQW01000020">
    <property type="protein sequence ID" value="RKU45545.1"/>
    <property type="molecule type" value="Genomic_DNA"/>
</dbReference>
<proteinExistence type="predicted"/>
<evidence type="ECO:0000256" key="1">
    <source>
        <dbReference type="SAM" id="MobiDB-lite"/>
    </source>
</evidence>
<feature type="transmembrane region" description="Helical" evidence="2">
    <location>
        <begin position="59"/>
        <end position="77"/>
    </location>
</feature>
<gene>
    <name evidence="3" type="ORF">DL546_005529</name>
</gene>
<protein>
    <recommendedName>
        <fullName evidence="5">MFS maltose permease</fullName>
    </recommendedName>
</protein>
<keyword evidence="4" id="KW-1185">Reference proteome</keyword>
<reference evidence="3 4" key="1">
    <citation type="submission" date="2018-08" db="EMBL/GenBank/DDBJ databases">
        <title>Draft genome of the lignicolous fungus Coniochaeta pulveracea.</title>
        <authorList>
            <person name="Borstlap C.J."/>
            <person name="De Witt R.N."/>
            <person name="Botha A."/>
            <person name="Volschenk H."/>
        </authorList>
    </citation>
    <scope>NUCLEOTIDE SEQUENCE [LARGE SCALE GENOMIC DNA]</scope>
    <source>
        <strain evidence="3 4">CAB683</strain>
    </source>
</reference>
<dbReference type="Proteomes" id="UP000275385">
    <property type="component" value="Unassembled WGS sequence"/>
</dbReference>
<keyword evidence="2" id="KW-0472">Membrane</keyword>
<sequence>MRPRPILRRLLGPRSSGKKTHLPFFRTFVHHSPLRVRPSSRPRLPFLTIPVTGRNTQKFGVLFYVAFMAFGAVSWAVQQENLEREYPTPHSWSYRTRIYFRNARSLRDVKDSAPNWEKIMEIAESVVKRLEDPTIDGQGVRDASHDCPPGTKDITAKDENWRRGYFESMMLYASAAQMMHGWMRDKTRDIMFPPEVIIGPSNPRPKPIRPGQASAPREEDCEYVYPAADDIYMRIVCTEGFTVRQKMEAALAHASWLEYCQLPGPASIMYERAVDLALEGDRASTHPLTNPTETKSWAIKELSSPSSHPPSANLFTSLTALATFQARSGNVSSALPILISLLQARKALPNPPPSPTVRHQQQNITKTVINLLKPPSYPPPPPDGTQPPVRDAKELCEEAALHLHIGEILYSTRTESREEGLAWTRDAVDISEEQLRNLGPEASQAARPAKETCRACLSAGLDNWTIMVGRLAEEERRRKETGLVGQVVGKSAGGWFGGLWGSGVEEKEEDVDRWAAEEKVVQERRTRTAELLEEVEPPKSWLDLKAIFTV</sequence>
<organism evidence="3 4">
    <name type="scientific">Coniochaeta pulveracea</name>
    <dbReference type="NCBI Taxonomy" id="177199"/>
    <lineage>
        <taxon>Eukaryota</taxon>
        <taxon>Fungi</taxon>
        <taxon>Dikarya</taxon>
        <taxon>Ascomycota</taxon>
        <taxon>Pezizomycotina</taxon>
        <taxon>Sordariomycetes</taxon>
        <taxon>Sordariomycetidae</taxon>
        <taxon>Coniochaetales</taxon>
        <taxon>Coniochaetaceae</taxon>
        <taxon>Coniochaeta</taxon>
    </lineage>
</organism>
<keyword evidence="2" id="KW-0812">Transmembrane</keyword>
<evidence type="ECO:0000256" key="2">
    <source>
        <dbReference type="SAM" id="Phobius"/>
    </source>
</evidence>
<dbReference type="OrthoDB" id="5408102at2759"/>